<feature type="transmembrane region" description="Helical" evidence="1">
    <location>
        <begin position="6"/>
        <end position="23"/>
    </location>
</feature>
<evidence type="ECO:0000313" key="2">
    <source>
        <dbReference type="EMBL" id="SFG97535.1"/>
    </source>
</evidence>
<keyword evidence="1" id="KW-0472">Membrane</keyword>
<accession>A0A1I2W826</accession>
<dbReference type="AlphaFoldDB" id="A0A1I2W826"/>
<name>A0A1I2W826_9FIRM</name>
<keyword evidence="1" id="KW-0812">Transmembrane</keyword>
<keyword evidence="3" id="KW-1185">Reference proteome</keyword>
<protein>
    <submittedName>
        <fullName evidence="2">Uncharacterized protein</fullName>
    </submittedName>
</protein>
<evidence type="ECO:0000313" key="3">
    <source>
        <dbReference type="Proteomes" id="UP000199337"/>
    </source>
</evidence>
<keyword evidence="1" id="KW-1133">Transmembrane helix</keyword>
<dbReference type="EMBL" id="FOOX01000013">
    <property type="protein sequence ID" value="SFG97535.1"/>
    <property type="molecule type" value="Genomic_DNA"/>
</dbReference>
<proteinExistence type="predicted"/>
<dbReference type="Proteomes" id="UP000199337">
    <property type="component" value="Unassembled WGS sequence"/>
</dbReference>
<organism evidence="2 3">
    <name type="scientific">Desulfotruncus arcticus DSM 17038</name>
    <dbReference type="NCBI Taxonomy" id="1121424"/>
    <lineage>
        <taxon>Bacteria</taxon>
        <taxon>Bacillati</taxon>
        <taxon>Bacillota</taxon>
        <taxon>Clostridia</taxon>
        <taxon>Eubacteriales</taxon>
        <taxon>Desulfallaceae</taxon>
        <taxon>Desulfotruncus</taxon>
    </lineage>
</organism>
<dbReference type="RefSeq" id="WP_092472509.1">
    <property type="nucleotide sequence ID" value="NZ_FOOX01000013.1"/>
</dbReference>
<evidence type="ECO:0000256" key="1">
    <source>
        <dbReference type="SAM" id="Phobius"/>
    </source>
</evidence>
<dbReference type="OrthoDB" id="9830043at2"/>
<sequence>METALITATIGIVCITAFIFFSISEKQKKKSVLIGLVTKSLLELNQNKEVLKVILTVLKPKEVSTAPKPFIENQVERKPLPIALEPPIFKHEETEQLKANNEFLIFADINLSVELNNAILRVKYLNQLFPELNNVTALSTDDFKTTYHTHEMIEKLVKELEITLKKLKQ</sequence>
<reference evidence="3" key="1">
    <citation type="submission" date="2016-10" db="EMBL/GenBank/DDBJ databases">
        <authorList>
            <person name="Varghese N."/>
            <person name="Submissions S."/>
        </authorList>
    </citation>
    <scope>NUCLEOTIDE SEQUENCE [LARGE SCALE GENOMIC DNA]</scope>
    <source>
        <strain evidence="3">DSM 17038</strain>
    </source>
</reference>
<gene>
    <name evidence="2" type="ORF">SAMN05660649_03347</name>
</gene>